<reference evidence="7 8" key="1">
    <citation type="journal article" date="2009" name="PLoS Genet.">
        <title>The genome of Nectria haematococca: contribution of supernumerary chromosomes to gene expansion.</title>
        <authorList>
            <person name="Coleman J.J."/>
            <person name="Rounsley S.D."/>
            <person name="Rodriguez-Carres M."/>
            <person name="Kuo A."/>
            <person name="Wasmann C.C."/>
            <person name="Grimwood J."/>
            <person name="Schmutz J."/>
            <person name="Taga M."/>
            <person name="White G.J."/>
            <person name="Zhou S."/>
            <person name="Schwartz D.C."/>
            <person name="Freitag M."/>
            <person name="Ma L.J."/>
            <person name="Danchin E.G."/>
            <person name="Henrissat B."/>
            <person name="Coutinho P.M."/>
            <person name="Nelson D.R."/>
            <person name="Straney D."/>
            <person name="Napoli C.A."/>
            <person name="Barker B.M."/>
            <person name="Gribskov M."/>
            <person name="Rep M."/>
            <person name="Kroken S."/>
            <person name="Molnar I."/>
            <person name="Rensing C."/>
            <person name="Kennell J.C."/>
            <person name="Zamora J."/>
            <person name="Farman M.L."/>
            <person name="Selker E.U."/>
            <person name="Salamov A."/>
            <person name="Shapiro H."/>
            <person name="Pangilinan J."/>
            <person name="Lindquist E."/>
            <person name="Lamers C."/>
            <person name="Grigoriev I.V."/>
            <person name="Geiser D.M."/>
            <person name="Covert S.F."/>
            <person name="Temporini E."/>
            <person name="Vanetten H.D."/>
        </authorList>
    </citation>
    <scope>NUCLEOTIDE SEQUENCE [LARGE SCALE GENOMIC DNA]</scope>
    <source>
        <strain evidence="8">ATCC MYA-4622 / CBS 123669 / FGSC 9596 / NRRL 45880 / 77-13-4</strain>
    </source>
</reference>
<dbReference type="InParanoid" id="C7YN35"/>
<dbReference type="Gene3D" id="6.10.140.2220">
    <property type="match status" value="1"/>
</dbReference>
<dbReference type="PANTHER" id="PTHR47332:SF2">
    <property type="entry name" value="SET-6"/>
    <property type="match status" value="1"/>
</dbReference>
<dbReference type="HOGENOM" id="CLU_037221_0_0_1"/>
<dbReference type="KEGG" id="nhe:NECHADRAFT_78092"/>
<dbReference type="OrthoDB" id="265717at2759"/>
<evidence type="ECO:0000256" key="2">
    <source>
        <dbReference type="ARBA" id="ARBA00022771"/>
    </source>
</evidence>
<dbReference type="PANTHER" id="PTHR47332">
    <property type="entry name" value="SET DOMAIN-CONTAINING PROTEIN 5"/>
    <property type="match status" value="1"/>
</dbReference>
<dbReference type="SMART" id="SM00317">
    <property type="entry name" value="SET"/>
    <property type="match status" value="1"/>
</dbReference>
<dbReference type="EMBL" id="GG698897">
    <property type="protein sequence ID" value="EEU47057.1"/>
    <property type="molecule type" value="Genomic_DNA"/>
</dbReference>
<name>C7YN35_FUSV7</name>
<dbReference type="Proteomes" id="UP000005206">
    <property type="component" value="Chromosome 3"/>
</dbReference>
<dbReference type="PROSITE" id="PS50865">
    <property type="entry name" value="ZF_MYND_2"/>
    <property type="match status" value="1"/>
</dbReference>
<evidence type="ECO:0000313" key="7">
    <source>
        <dbReference type="EMBL" id="EEU47057.1"/>
    </source>
</evidence>
<keyword evidence="8" id="KW-1185">Reference proteome</keyword>
<accession>C7YN35</accession>
<dbReference type="Pfam" id="PF00856">
    <property type="entry name" value="SET"/>
    <property type="match status" value="1"/>
</dbReference>
<gene>
    <name evidence="7" type="primary">SDG2116</name>
    <name evidence="7" type="ORF">NECHADRAFT_78092</name>
</gene>
<dbReference type="Pfam" id="PF01753">
    <property type="entry name" value="zf-MYND"/>
    <property type="match status" value="1"/>
</dbReference>
<keyword evidence="3" id="KW-0862">Zinc</keyword>
<feature type="domain" description="MYND-type" evidence="6">
    <location>
        <begin position="495"/>
        <end position="535"/>
    </location>
</feature>
<organism evidence="7 8">
    <name type="scientific">Fusarium vanettenii (strain ATCC MYA-4622 / CBS 123669 / FGSC 9596 / NRRL 45880 / 77-13-4)</name>
    <name type="common">Fusarium solani subsp. pisi</name>
    <dbReference type="NCBI Taxonomy" id="660122"/>
    <lineage>
        <taxon>Eukaryota</taxon>
        <taxon>Fungi</taxon>
        <taxon>Dikarya</taxon>
        <taxon>Ascomycota</taxon>
        <taxon>Pezizomycotina</taxon>
        <taxon>Sordariomycetes</taxon>
        <taxon>Hypocreomycetidae</taxon>
        <taxon>Hypocreales</taxon>
        <taxon>Nectriaceae</taxon>
        <taxon>Fusarium</taxon>
        <taxon>Fusarium solani species complex</taxon>
        <taxon>Fusarium vanettenii</taxon>
    </lineage>
</organism>
<dbReference type="PROSITE" id="PS50280">
    <property type="entry name" value="SET"/>
    <property type="match status" value="1"/>
</dbReference>
<dbReference type="OMA" id="PRRHWCF"/>
<evidence type="ECO:0000256" key="3">
    <source>
        <dbReference type="ARBA" id="ARBA00022833"/>
    </source>
</evidence>
<dbReference type="Gene3D" id="2.170.270.10">
    <property type="entry name" value="SET domain"/>
    <property type="match status" value="1"/>
</dbReference>
<dbReference type="VEuPathDB" id="FungiDB:NECHADRAFT_78092"/>
<dbReference type="AlphaFoldDB" id="C7YN35"/>
<dbReference type="PROSITE" id="PS01360">
    <property type="entry name" value="ZF_MYND_1"/>
    <property type="match status" value="1"/>
</dbReference>
<dbReference type="InterPro" id="IPR053185">
    <property type="entry name" value="SET_domain_protein"/>
</dbReference>
<sequence>MAPDEKMATKKNSDTGQKVDTPMYAIRDVPGKGKGLIATKAIPRGTRILAEPPLFRSAMTDDQAVKAELLNKVNSLHPAHKTTFFALTSLQKYEPDHPAWGIFCSNALKEVKGMYGLYPTAARINHSCVPNAHYARNTTLGKLTLHAVKDIAEGDEITIFYLDIYNTRAERQKKLCGFTCTCSLCSLEGERLKESDQRLQLSFDLYELLGDELEASNGSVCRRPRAVRACMDLLAKEGVLHPYSLKLYAIAFHHVLFTRFRARSKILLERAIELSILFLGEDSPVVKDDRAIIRALDTNPVMQYKMDLSPAPEGLTPEALDDWLWRDWKACSNGFTDLANCRVFPRFGDLPIFPESSPDYFALSGDGQTYQPRKAWGLLAGITETWFETENERVHFMVNDCYRRHYAVVFQQGGQNSKALSPKPQVGWTIAILHAKRTCLSLRDVIVETHYHVVYVKEGEKDLVKIFPAGLDNIMELSARIQRFSIQHDGGLRTCHACQRQGTSLKACAKCNMFWYCDKDCQVKGWREKGHKNDCKLLKDPDLKAMFHLDWDNMGERKLSFPL</sequence>
<dbReference type="InterPro" id="IPR001214">
    <property type="entry name" value="SET_dom"/>
</dbReference>
<dbReference type="InterPro" id="IPR002893">
    <property type="entry name" value="Znf_MYND"/>
</dbReference>
<keyword evidence="1" id="KW-0479">Metal-binding</keyword>
<proteinExistence type="predicted"/>
<evidence type="ECO:0000256" key="1">
    <source>
        <dbReference type="ARBA" id="ARBA00022723"/>
    </source>
</evidence>
<evidence type="ECO:0000259" key="6">
    <source>
        <dbReference type="PROSITE" id="PS50865"/>
    </source>
</evidence>
<dbReference type="CDD" id="cd20071">
    <property type="entry name" value="SET_SMYD"/>
    <property type="match status" value="1"/>
</dbReference>
<dbReference type="STRING" id="660122.C7YN35"/>
<dbReference type="eggNOG" id="KOG2084">
    <property type="taxonomic scope" value="Eukaryota"/>
</dbReference>
<keyword evidence="2 4" id="KW-0863">Zinc-finger</keyword>
<dbReference type="InterPro" id="IPR046341">
    <property type="entry name" value="SET_dom_sf"/>
</dbReference>
<dbReference type="GO" id="GO:0008270">
    <property type="term" value="F:zinc ion binding"/>
    <property type="evidence" value="ECO:0007669"/>
    <property type="project" value="UniProtKB-KW"/>
</dbReference>
<evidence type="ECO:0000259" key="5">
    <source>
        <dbReference type="PROSITE" id="PS50280"/>
    </source>
</evidence>
<dbReference type="SUPFAM" id="SSF82199">
    <property type="entry name" value="SET domain"/>
    <property type="match status" value="1"/>
</dbReference>
<protein>
    <submittedName>
        <fullName evidence="7">Uncharacterized protein</fullName>
    </submittedName>
</protein>
<dbReference type="SUPFAM" id="SSF144232">
    <property type="entry name" value="HIT/MYND zinc finger-like"/>
    <property type="match status" value="1"/>
</dbReference>
<feature type="domain" description="SET" evidence="5">
    <location>
        <begin position="22"/>
        <end position="162"/>
    </location>
</feature>
<dbReference type="GeneID" id="9664256"/>
<evidence type="ECO:0000256" key="4">
    <source>
        <dbReference type="PROSITE-ProRule" id="PRU00134"/>
    </source>
</evidence>
<evidence type="ECO:0000313" key="8">
    <source>
        <dbReference type="Proteomes" id="UP000005206"/>
    </source>
</evidence>
<dbReference type="RefSeq" id="XP_003052770.1">
    <property type="nucleotide sequence ID" value="XM_003052724.1"/>
</dbReference>